<organism evidence="1 2">
    <name type="scientific">Helianthus annuus</name>
    <name type="common">Common sunflower</name>
    <dbReference type="NCBI Taxonomy" id="4232"/>
    <lineage>
        <taxon>Eukaryota</taxon>
        <taxon>Viridiplantae</taxon>
        <taxon>Streptophyta</taxon>
        <taxon>Embryophyta</taxon>
        <taxon>Tracheophyta</taxon>
        <taxon>Spermatophyta</taxon>
        <taxon>Magnoliopsida</taxon>
        <taxon>eudicotyledons</taxon>
        <taxon>Gunneridae</taxon>
        <taxon>Pentapetalae</taxon>
        <taxon>asterids</taxon>
        <taxon>campanulids</taxon>
        <taxon>Asterales</taxon>
        <taxon>Asteraceae</taxon>
        <taxon>Asteroideae</taxon>
        <taxon>Heliantheae alliance</taxon>
        <taxon>Heliantheae</taxon>
        <taxon>Helianthus</taxon>
    </lineage>
</organism>
<sequence>MVEEDLASSRSMYTKASGCDFLDLVEDLGCIFVSREGGGRSGQI</sequence>
<protein>
    <submittedName>
        <fullName evidence="1">Uncharacterized protein</fullName>
    </submittedName>
</protein>
<dbReference type="EMBL" id="MNCJ02000330">
    <property type="protein sequence ID" value="KAF5762794.1"/>
    <property type="molecule type" value="Genomic_DNA"/>
</dbReference>
<gene>
    <name evidence="1" type="ORF">HanXRQr2_Chr15g0672901</name>
</gene>
<keyword evidence="2" id="KW-1185">Reference proteome</keyword>
<comment type="caution">
    <text evidence="1">The sequence shown here is derived from an EMBL/GenBank/DDBJ whole genome shotgun (WGS) entry which is preliminary data.</text>
</comment>
<dbReference type="AlphaFoldDB" id="A0A9K3DWQ1"/>
<evidence type="ECO:0000313" key="2">
    <source>
        <dbReference type="Proteomes" id="UP000215914"/>
    </source>
</evidence>
<proteinExistence type="predicted"/>
<reference evidence="1" key="1">
    <citation type="journal article" date="2017" name="Nature">
        <title>The sunflower genome provides insights into oil metabolism, flowering and Asterid evolution.</title>
        <authorList>
            <person name="Badouin H."/>
            <person name="Gouzy J."/>
            <person name="Grassa C.J."/>
            <person name="Murat F."/>
            <person name="Staton S.E."/>
            <person name="Cottret L."/>
            <person name="Lelandais-Briere C."/>
            <person name="Owens G.L."/>
            <person name="Carrere S."/>
            <person name="Mayjonade B."/>
            <person name="Legrand L."/>
            <person name="Gill N."/>
            <person name="Kane N.C."/>
            <person name="Bowers J.E."/>
            <person name="Hubner S."/>
            <person name="Bellec A."/>
            <person name="Berard A."/>
            <person name="Berges H."/>
            <person name="Blanchet N."/>
            <person name="Boniface M.C."/>
            <person name="Brunel D."/>
            <person name="Catrice O."/>
            <person name="Chaidir N."/>
            <person name="Claudel C."/>
            <person name="Donnadieu C."/>
            <person name="Faraut T."/>
            <person name="Fievet G."/>
            <person name="Helmstetter N."/>
            <person name="King M."/>
            <person name="Knapp S.J."/>
            <person name="Lai Z."/>
            <person name="Le Paslier M.C."/>
            <person name="Lippi Y."/>
            <person name="Lorenzon L."/>
            <person name="Mandel J.R."/>
            <person name="Marage G."/>
            <person name="Marchand G."/>
            <person name="Marquand E."/>
            <person name="Bret-Mestries E."/>
            <person name="Morien E."/>
            <person name="Nambeesan S."/>
            <person name="Nguyen T."/>
            <person name="Pegot-Espagnet P."/>
            <person name="Pouilly N."/>
            <person name="Raftis F."/>
            <person name="Sallet E."/>
            <person name="Schiex T."/>
            <person name="Thomas J."/>
            <person name="Vandecasteele C."/>
            <person name="Vares D."/>
            <person name="Vear F."/>
            <person name="Vautrin S."/>
            <person name="Crespi M."/>
            <person name="Mangin B."/>
            <person name="Burke J.M."/>
            <person name="Salse J."/>
            <person name="Munos S."/>
            <person name="Vincourt P."/>
            <person name="Rieseberg L.H."/>
            <person name="Langlade N.B."/>
        </authorList>
    </citation>
    <scope>NUCLEOTIDE SEQUENCE</scope>
    <source>
        <tissue evidence="1">Leaves</tissue>
    </source>
</reference>
<dbReference type="Gramene" id="mRNA:HanXRQr2_Chr15g0672901">
    <property type="protein sequence ID" value="mRNA:HanXRQr2_Chr15g0672901"/>
    <property type="gene ID" value="HanXRQr2_Chr15g0672901"/>
</dbReference>
<evidence type="ECO:0000313" key="1">
    <source>
        <dbReference type="EMBL" id="KAF5762794.1"/>
    </source>
</evidence>
<name>A0A9K3DWQ1_HELAN</name>
<reference evidence="1" key="2">
    <citation type="submission" date="2020-06" db="EMBL/GenBank/DDBJ databases">
        <title>Helianthus annuus Genome sequencing and assembly Release 2.</title>
        <authorList>
            <person name="Gouzy J."/>
            <person name="Langlade N."/>
            <person name="Munos S."/>
        </authorList>
    </citation>
    <scope>NUCLEOTIDE SEQUENCE</scope>
    <source>
        <tissue evidence="1">Leaves</tissue>
    </source>
</reference>
<dbReference type="Proteomes" id="UP000215914">
    <property type="component" value="Unassembled WGS sequence"/>
</dbReference>
<accession>A0A9K3DWQ1</accession>